<dbReference type="Pfam" id="PF00534">
    <property type="entry name" value="Glycos_transf_1"/>
    <property type="match status" value="1"/>
</dbReference>
<dbReference type="GO" id="GO:0016757">
    <property type="term" value="F:glycosyltransferase activity"/>
    <property type="evidence" value="ECO:0007669"/>
    <property type="project" value="InterPro"/>
</dbReference>
<dbReference type="OrthoDB" id="73743at2"/>
<name>A0A2S4JGW0_9SPIO</name>
<dbReference type="SUPFAM" id="SSF53756">
    <property type="entry name" value="UDP-Glycosyltransferase/glycogen phosphorylase"/>
    <property type="match status" value="1"/>
</dbReference>
<accession>A0A2S4JGW0</accession>
<evidence type="ECO:0000313" key="3">
    <source>
        <dbReference type="Proteomes" id="UP000237350"/>
    </source>
</evidence>
<proteinExistence type="predicted"/>
<organism evidence="2 3">
    <name type="scientific">Alkalispirochaeta sphaeroplastigenens</name>
    <dbReference type="NCBI Taxonomy" id="1187066"/>
    <lineage>
        <taxon>Bacteria</taxon>
        <taxon>Pseudomonadati</taxon>
        <taxon>Spirochaetota</taxon>
        <taxon>Spirochaetia</taxon>
        <taxon>Spirochaetales</taxon>
        <taxon>Spirochaetaceae</taxon>
        <taxon>Alkalispirochaeta</taxon>
    </lineage>
</organism>
<feature type="domain" description="Glycosyl transferase family 1" evidence="1">
    <location>
        <begin position="237"/>
        <end position="398"/>
    </location>
</feature>
<gene>
    <name evidence="2" type="ORF">AU468_12360</name>
</gene>
<dbReference type="Proteomes" id="UP000237350">
    <property type="component" value="Unassembled WGS sequence"/>
</dbReference>
<dbReference type="PANTHER" id="PTHR45947">
    <property type="entry name" value="SULFOQUINOVOSYL TRANSFERASE SQD2"/>
    <property type="match status" value="1"/>
</dbReference>
<dbReference type="AlphaFoldDB" id="A0A2S4JGW0"/>
<evidence type="ECO:0000313" key="2">
    <source>
        <dbReference type="EMBL" id="POQ98650.1"/>
    </source>
</evidence>
<reference evidence="3" key="1">
    <citation type="submission" date="2015-12" db="EMBL/GenBank/DDBJ databases">
        <authorList>
            <person name="Lodha T.D."/>
            <person name="Chintalapati S."/>
            <person name="Chintalapati V.R."/>
            <person name="Sravanthi T."/>
        </authorList>
    </citation>
    <scope>NUCLEOTIDE SEQUENCE [LARGE SCALE GENOMIC DNA]</scope>
    <source>
        <strain evidence="3">JC133</strain>
    </source>
</reference>
<dbReference type="RefSeq" id="WP_103680992.1">
    <property type="nucleotide sequence ID" value="NZ_LPWH01000118.1"/>
</dbReference>
<keyword evidence="3" id="KW-1185">Reference proteome</keyword>
<sequence length="422" mass="45198">MSTGTSAPLRICLVVKHFPVLSQTFIVRLVAALLEDPSVELYLVVTRTLNDLHPLVAPEHRQRLQGRIIAPPALHGTGVSRVMAGARFVAGSFLRSPRLTLRSLNGVRFGPRARGLHILALARALRSLPPLDAIHGQFLWFAGDLAACRELGVTGNARLLCSVRGADIAVEGEVEPADLGRAARQQVLLLPVCRSLGQVALERGYPGSLLKVVPSGLAVEEIPFLPPSARPVSSVPEEVRLLFVGRLTRKKGFPLALTALAQLQEQGFSCSCSVLGEGPQRDACQEAARQAGLPGVSFRGAVPPAVVAKEMGQAHILLVPSQTGPDGDLEGIPNVAKEAMACGTIVVASTHSGLPELIRHGETGFLFAEGDATDLLDVLRQALARRDQWEQIARAAREEVVARHSTAVMREKLLRLYRDVSG</sequence>
<comment type="caution">
    <text evidence="2">The sequence shown here is derived from an EMBL/GenBank/DDBJ whole genome shotgun (WGS) entry which is preliminary data.</text>
</comment>
<dbReference type="InterPro" id="IPR001296">
    <property type="entry name" value="Glyco_trans_1"/>
</dbReference>
<dbReference type="EMBL" id="LPWH01000118">
    <property type="protein sequence ID" value="POQ98650.1"/>
    <property type="molecule type" value="Genomic_DNA"/>
</dbReference>
<dbReference type="InterPro" id="IPR050194">
    <property type="entry name" value="Glycosyltransferase_grp1"/>
</dbReference>
<dbReference type="Gene3D" id="3.40.50.2000">
    <property type="entry name" value="Glycogen Phosphorylase B"/>
    <property type="match status" value="2"/>
</dbReference>
<protein>
    <recommendedName>
        <fullName evidence="1">Glycosyl transferase family 1 domain-containing protein</fullName>
    </recommendedName>
</protein>
<evidence type="ECO:0000259" key="1">
    <source>
        <dbReference type="Pfam" id="PF00534"/>
    </source>
</evidence>
<dbReference type="PANTHER" id="PTHR45947:SF3">
    <property type="entry name" value="SULFOQUINOVOSYL TRANSFERASE SQD2"/>
    <property type="match status" value="1"/>
</dbReference>